<dbReference type="EMBL" id="SACR01000002">
    <property type="protein sequence ID" value="RVU47429.1"/>
    <property type="molecule type" value="Genomic_DNA"/>
</dbReference>
<keyword evidence="7" id="KW-1133">Transmembrane helix</keyword>
<reference evidence="9 10" key="1">
    <citation type="submission" date="2019-01" db="EMBL/GenBank/DDBJ databases">
        <authorList>
            <person name="Chen W.-M."/>
        </authorList>
    </citation>
    <scope>NUCLEOTIDE SEQUENCE [LARGE SCALE GENOMIC DNA]</scope>
    <source>
        <strain evidence="9 10">KYPY4</strain>
    </source>
</reference>
<evidence type="ECO:0000256" key="3">
    <source>
        <dbReference type="ARBA" id="ARBA00022475"/>
    </source>
</evidence>
<comment type="caution">
    <text evidence="9">The sequence shown here is derived from an EMBL/GenBank/DDBJ whole genome shotgun (WGS) entry which is preliminary data.</text>
</comment>
<comment type="similarity">
    <text evidence="2">Belongs to the GSP I family.</text>
</comment>
<keyword evidence="8" id="KW-0472">Membrane</keyword>
<keyword evidence="6" id="KW-0812">Transmembrane</keyword>
<evidence type="ECO:0000313" key="10">
    <source>
        <dbReference type="Proteomes" id="UP000285575"/>
    </source>
</evidence>
<dbReference type="NCBIfam" id="TIGR02532">
    <property type="entry name" value="IV_pilin_GFxxxE"/>
    <property type="match status" value="1"/>
</dbReference>
<comment type="subcellular location">
    <subcellularLocation>
        <location evidence="1">Cell inner membrane</location>
        <topology evidence="1">Single-pass membrane protein</topology>
    </subcellularLocation>
</comment>
<accession>A0A437RKZ9</accession>
<dbReference type="GO" id="GO:0005886">
    <property type="term" value="C:plasma membrane"/>
    <property type="evidence" value="ECO:0007669"/>
    <property type="project" value="UniProtKB-SubCell"/>
</dbReference>
<dbReference type="GO" id="GO:0015628">
    <property type="term" value="P:protein secretion by the type II secretion system"/>
    <property type="evidence" value="ECO:0007669"/>
    <property type="project" value="InterPro"/>
</dbReference>
<evidence type="ECO:0000256" key="2">
    <source>
        <dbReference type="ARBA" id="ARBA00008358"/>
    </source>
</evidence>
<evidence type="ECO:0000256" key="4">
    <source>
        <dbReference type="ARBA" id="ARBA00022481"/>
    </source>
</evidence>
<dbReference type="NCBIfam" id="TIGR02523">
    <property type="entry name" value="type_IV_pilV"/>
    <property type="match status" value="1"/>
</dbReference>
<dbReference type="InterPro" id="IPR010052">
    <property type="entry name" value="T2SS_protein-GspI"/>
</dbReference>
<dbReference type="AlphaFoldDB" id="A0A437RKZ9"/>
<evidence type="ECO:0000256" key="1">
    <source>
        <dbReference type="ARBA" id="ARBA00004377"/>
    </source>
</evidence>
<dbReference type="PANTHER" id="PTHR38779">
    <property type="entry name" value="TYPE II SECRETION SYSTEM PROTEIN I-RELATED"/>
    <property type="match status" value="1"/>
</dbReference>
<dbReference type="GO" id="GO:0015627">
    <property type="term" value="C:type II protein secretion system complex"/>
    <property type="evidence" value="ECO:0007669"/>
    <property type="project" value="InterPro"/>
</dbReference>
<evidence type="ECO:0000256" key="6">
    <source>
        <dbReference type="ARBA" id="ARBA00022692"/>
    </source>
</evidence>
<organism evidence="9 10">
    <name type="scientific">Rubrivivax rivuli</name>
    <dbReference type="NCBI Taxonomy" id="1862385"/>
    <lineage>
        <taxon>Bacteria</taxon>
        <taxon>Pseudomonadati</taxon>
        <taxon>Pseudomonadota</taxon>
        <taxon>Betaproteobacteria</taxon>
        <taxon>Burkholderiales</taxon>
        <taxon>Sphaerotilaceae</taxon>
        <taxon>Rubrivivax</taxon>
    </lineage>
</organism>
<evidence type="ECO:0000256" key="5">
    <source>
        <dbReference type="ARBA" id="ARBA00022519"/>
    </source>
</evidence>
<keyword evidence="10" id="KW-1185">Reference proteome</keyword>
<keyword evidence="5" id="KW-0997">Cell inner membrane</keyword>
<keyword evidence="3" id="KW-1003">Cell membrane</keyword>
<evidence type="ECO:0000313" key="9">
    <source>
        <dbReference type="EMBL" id="RVU47429.1"/>
    </source>
</evidence>
<dbReference type="InterPro" id="IPR012902">
    <property type="entry name" value="N_methyl_site"/>
</dbReference>
<evidence type="ECO:0000256" key="8">
    <source>
        <dbReference type="ARBA" id="ARBA00023136"/>
    </source>
</evidence>
<gene>
    <name evidence="9" type="primary">pilV</name>
    <name evidence="9" type="ORF">EOE66_06705</name>
</gene>
<keyword evidence="4" id="KW-0488">Methylation</keyword>
<evidence type="ECO:0000256" key="7">
    <source>
        <dbReference type="ARBA" id="ARBA00022989"/>
    </source>
</evidence>
<dbReference type="InterPro" id="IPR013362">
    <property type="entry name" value="Pilus_4_PilV"/>
</dbReference>
<dbReference type="OrthoDB" id="193195at2"/>
<protein>
    <submittedName>
        <fullName evidence="9">Type IV pilus modification protein PilV</fullName>
    </submittedName>
</protein>
<dbReference type="PANTHER" id="PTHR38779:SF2">
    <property type="entry name" value="TYPE II SECRETION SYSTEM PROTEIN I-RELATED"/>
    <property type="match status" value="1"/>
</dbReference>
<sequence length="166" mass="17566">MLMGMHKRSAACRVPCARRGGFTMIEVLVALLVFSLGVLALVSIQATATRMAGDARDRAVATFLADQLLARMLIADPATATTFQHKPSGTTACNPSGAESTNAVVTGWLAEVLRQLPNATAGLQQIVVVPPSAPDITARVIVTLCWQNGNDAPRSLSVSNQVQWQL</sequence>
<dbReference type="Proteomes" id="UP000285575">
    <property type="component" value="Unassembled WGS sequence"/>
</dbReference>
<proteinExistence type="inferred from homology"/>
<dbReference type="Pfam" id="PF07963">
    <property type="entry name" value="N_methyl"/>
    <property type="match status" value="1"/>
</dbReference>
<name>A0A437RKZ9_9BURK</name>